<dbReference type="GO" id="GO:0008654">
    <property type="term" value="P:phospholipid biosynthetic process"/>
    <property type="evidence" value="ECO:0007669"/>
    <property type="project" value="InterPro"/>
</dbReference>
<dbReference type="GO" id="GO:0016020">
    <property type="term" value="C:membrane"/>
    <property type="evidence" value="ECO:0007669"/>
    <property type="project" value="InterPro"/>
</dbReference>
<feature type="transmembrane region" description="Helical" evidence="3">
    <location>
        <begin position="12"/>
        <end position="33"/>
    </location>
</feature>
<gene>
    <name evidence="4" type="ORF">IAB16_06175</name>
</gene>
<accession>A0A940DHL9</accession>
<dbReference type="EMBL" id="JADINF010000157">
    <property type="protein sequence ID" value="MBO8424589.1"/>
    <property type="molecule type" value="Genomic_DNA"/>
</dbReference>
<dbReference type="InterPro" id="IPR043130">
    <property type="entry name" value="CDP-OH_PTrfase_TM_dom"/>
</dbReference>
<keyword evidence="3" id="KW-1133">Transmembrane helix</keyword>
<name>A0A940DHL9_9FIRM</name>
<reference evidence="4" key="2">
    <citation type="journal article" date="2021" name="PeerJ">
        <title>Extensive microbial diversity within the chicken gut microbiome revealed by metagenomics and culture.</title>
        <authorList>
            <person name="Gilroy R."/>
            <person name="Ravi A."/>
            <person name="Getino M."/>
            <person name="Pursley I."/>
            <person name="Horton D.L."/>
            <person name="Alikhan N.F."/>
            <person name="Baker D."/>
            <person name="Gharbi K."/>
            <person name="Hall N."/>
            <person name="Watson M."/>
            <person name="Adriaenssens E.M."/>
            <person name="Foster-Nyarko E."/>
            <person name="Jarju S."/>
            <person name="Secka A."/>
            <person name="Antonio M."/>
            <person name="Oren A."/>
            <person name="Chaudhuri R.R."/>
            <person name="La Ragione R."/>
            <person name="Hildebrand F."/>
            <person name="Pallen M.J."/>
        </authorList>
    </citation>
    <scope>NUCLEOTIDE SEQUENCE</scope>
    <source>
        <strain evidence="4">517</strain>
    </source>
</reference>
<dbReference type="Gene3D" id="1.20.120.1760">
    <property type="match status" value="1"/>
</dbReference>
<evidence type="ECO:0000256" key="1">
    <source>
        <dbReference type="ARBA" id="ARBA00022679"/>
    </source>
</evidence>
<dbReference type="InterPro" id="IPR000462">
    <property type="entry name" value="CDP-OH_P_trans"/>
</dbReference>
<keyword evidence="1 2" id="KW-0808">Transferase</keyword>
<feature type="transmembrane region" description="Helical" evidence="3">
    <location>
        <begin position="94"/>
        <end position="118"/>
    </location>
</feature>
<organism evidence="4 5">
    <name type="scientific">Candidatus Stercoripulliclostridium pullicola</name>
    <dbReference type="NCBI Taxonomy" id="2840953"/>
    <lineage>
        <taxon>Bacteria</taxon>
        <taxon>Bacillati</taxon>
        <taxon>Bacillota</taxon>
        <taxon>Clostridia</taxon>
        <taxon>Eubacteriales</taxon>
        <taxon>Candidatus Stercoripulliclostridium</taxon>
    </lineage>
</organism>
<evidence type="ECO:0000313" key="5">
    <source>
        <dbReference type="Proteomes" id="UP000727857"/>
    </source>
</evidence>
<evidence type="ECO:0000313" key="4">
    <source>
        <dbReference type="EMBL" id="MBO8424589.1"/>
    </source>
</evidence>
<keyword evidence="3" id="KW-0812">Transmembrane</keyword>
<dbReference type="InterPro" id="IPR048254">
    <property type="entry name" value="CDP_ALCOHOL_P_TRANSF_CS"/>
</dbReference>
<keyword evidence="3" id="KW-0472">Membrane</keyword>
<comment type="caution">
    <text evidence="4">The sequence shown here is derived from an EMBL/GenBank/DDBJ whole genome shotgun (WGS) entry which is preliminary data.</text>
</comment>
<dbReference type="Proteomes" id="UP000727857">
    <property type="component" value="Unassembled WGS sequence"/>
</dbReference>
<proteinExistence type="inferred from homology"/>
<dbReference type="GO" id="GO:0016780">
    <property type="term" value="F:phosphotransferase activity, for other substituted phosphate groups"/>
    <property type="evidence" value="ECO:0007669"/>
    <property type="project" value="InterPro"/>
</dbReference>
<feature type="non-terminal residue" evidence="4">
    <location>
        <position position="138"/>
    </location>
</feature>
<evidence type="ECO:0000256" key="2">
    <source>
        <dbReference type="RuleBase" id="RU003750"/>
    </source>
</evidence>
<comment type="similarity">
    <text evidence="2">Belongs to the CDP-alcohol phosphatidyltransferase class-I family.</text>
</comment>
<reference evidence="4" key="1">
    <citation type="submission" date="2020-10" db="EMBL/GenBank/DDBJ databases">
        <authorList>
            <person name="Gilroy R."/>
        </authorList>
    </citation>
    <scope>NUCLEOTIDE SEQUENCE</scope>
    <source>
        <strain evidence="4">517</strain>
    </source>
</reference>
<protein>
    <submittedName>
        <fullName evidence="4">CDP-alcohol phosphatidyltransferase family protein</fullName>
    </submittedName>
</protein>
<evidence type="ECO:0000256" key="3">
    <source>
        <dbReference type="SAM" id="Phobius"/>
    </source>
</evidence>
<dbReference type="PROSITE" id="PS00379">
    <property type="entry name" value="CDP_ALCOHOL_P_TRANSF"/>
    <property type="match status" value="1"/>
</dbReference>
<sequence>MKKSDVIKNPFVRQIPNILSAMRIAIAIAIMFIPPYETAFYVIYAFCGVSDLFDGVIARALHIESRLGGTLDTIGDTLLTWTACHVVFSNMDPLYPGLLAAILAVFAVRIIGAVITLCRFKKFAMLHTCLLYTSDAAD</sequence>
<dbReference type="Pfam" id="PF01066">
    <property type="entry name" value="CDP-OH_P_transf"/>
    <property type="match status" value="1"/>
</dbReference>
<dbReference type="AlphaFoldDB" id="A0A940DHL9"/>